<comment type="caution">
    <text evidence="4">The sequence shown here is derived from an EMBL/GenBank/DDBJ whole genome shotgun (WGS) entry which is preliminary data.</text>
</comment>
<organism evidence="4 5">
    <name type="scientific">Alishewanella tabrizica</name>
    <dbReference type="NCBI Taxonomy" id="671278"/>
    <lineage>
        <taxon>Bacteria</taxon>
        <taxon>Pseudomonadati</taxon>
        <taxon>Pseudomonadota</taxon>
        <taxon>Gammaproteobacteria</taxon>
        <taxon>Alteromonadales</taxon>
        <taxon>Alteromonadaceae</taxon>
        <taxon>Alishewanella</taxon>
    </lineage>
</organism>
<feature type="domain" description="LysM" evidence="3">
    <location>
        <begin position="486"/>
        <end position="530"/>
    </location>
</feature>
<sequence length="537" mass="60422">MTVRISAVILLAFLSGCVSTTGSHSDNTTSVPPPETQPVKPQTIAANFHRNTASAEKIAERLWVSGITEEQLLDATEAEDLWQRIQSQLSFKVPQTRPIIEQRNFYTDNQAFLDRVAGRAQPFLYYIVKELEKREMPLEIALLPIIESAFDPMAYSPSRAAGMWQFMPVTAKRFGLKQNSWYDGRRDVIESTQAALDYLQYLYNTLEHDWLNAIAAYNAGEGRIMRAIQANKKRRLPTDFWSLDLPAETTAFVPKLLALVDVLQRPEEFQIVWKFIANEPKIAVVDIGRQLDLAVAADMADMSLADLQALNPGFIQWATAPEGPHQLVIPIEKKSSFTAKLAQTPAERLMQWQPYQVKSGDTLGAIARRYGISVEALTRLNQLSNNTIRIGQTLLIPRAGDNSATGTELAKTNTTNAAKKPNTNKIDHTITRGDTLWDISRKYDVTVAQLRNWNKLSSSTMLKEGQILQIWQNVVNKSEAPKMRTLNYRVRPGDSLAKIAQRFSVSVDDIVKWNNINAERFIQPGQQLMLLVDNNAV</sequence>
<dbReference type="InterPro" id="IPR018392">
    <property type="entry name" value="LysM"/>
</dbReference>
<accession>A0ABQ2WG74</accession>
<evidence type="ECO:0000259" key="3">
    <source>
        <dbReference type="PROSITE" id="PS51782"/>
    </source>
</evidence>
<dbReference type="InterPro" id="IPR023346">
    <property type="entry name" value="Lysozyme-like_dom_sf"/>
</dbReference>
<feature type="chain" id="PRO_5047478747" evidence="2">
    <location>
        <begin position="21"/>
        <end position="537"/>
    </location>
</feature>
<dbReference type="PROSITE" id="PS00922">
    <property type="entry name" value="TRANSGLYCOSYLASE"/>
    <property type="match status" value="1"/>
</dbReference>
<evidence type="ECO:0000313" key="4">
    <source>
        <dbReference type="EMBL" id="GGW50668.1"/>
    </source>
</evidence>
<dbReference type="CDD" id="cd00118">
    <property type="entry name" value="LysM"/>
    <property type="match status" value="3"/>
</dbReference>
<protein>
    <submittedName>
        <fullName evidence="4">Lytic transglycosylase</fullName>
    </submittedName>
</protein>
<evidence type="ECO:0000256" key="1">
    <source>
        <dbReference type="ARBA" id="ARBA00007734"/>
    </source>
</evidence>
<dbReference type="CDD" id="cd16894">
    <property type="entry name" value="MltD-like"/>
    <property type="match status" value="1"/>
</dbReference>
<evidence type="ECO:0000313" key="5">
    <source>
        <dbReference type="Proteomes" id="UP000634667"/>
    </source>
</evidence>
<dbReference type="PROSITE" id="PS51257">
    <property type="entry name" value="PROKAR_LIPOPROTEIN"/>
    <property type="match status" value="1"/>
</dbReference>
<dbReference type="SMART" id="SM00257">
    <property type="entry name" value="LysM"/>
    <property type="match status" value="3"/>
</dbReference>
<dbReference type="InterPro" id="IPR000189">
    <property type="entry name" value="Transglyc_AS"/>
</dbReference>
<dbReference type="Pfam" id="PF01476">
    <property type="entry name" value="LysM"/>
    <property type="match status" value="3"/>
</dbReference>
<keyword evidence="5" id="KW-1185">Reference proteome</keyword>
<dbReference type="InterPro" id="IPR008258">
    <property type="entry name" value="Transglycosylase_SLT_dom_1"/>
</dbReference>
<dbReference type="Gene3D" id="3.10.350.10">
    <property type="entry name" value="LysM domain"/>
    <property type="match status" value="3"/>
</dbReference>
<dbReference type="PROSITE" id="PS51782">
    <property type="entry name" value="LYSM"/>
    <property type="match status" value="3"/>
</dbReference>
<reference evidence="5" key="1">
    <citation type="journal article" date="2019" name="Int. J. Syst. Evol. Microbiol.">
        <title>The Global Catalogue of Microorganisms (GCM) 10K type strain sequencing project: providing services to taxonomists for standard genome sequencing and annotation.</title>
        <authorList>
            <consortium name="The Broad Institute Genomics Platform"/>
            <consortium name="The Broad Institute Genome Sequencing Center for Infectious Disease"/>
            <person name="Wu L."/>
            <person name="Ma J."/>
        </authorList>
    </citation>
    <scope>NUCLEOTIDE SEQUENCE [LARGE SCALE GENOMIC DNA]</scope>
    <source>
        <strain evidence="5">KCTC 23723</strain>
    </source>
</reference>
<dbReference type="SUPFAM" id="SSF53955">
    <property type="entry name" value="Lysozyme-like"/>
    <property type="match status" value="1"/>
</dbReference>
<feature type="domain" description="LysM" evidence="3">
    <location>
        <begin position="353"/>
        <end position="396"/>
    </location>
</feature>
<proteinExistence type="inferred from homology"/>
<dbReference type="PANTHER" id="PTHR33734">
    <property type="entry name" value="LYSM DOMAIN-CONTAINING GPI-ANCHORED PROTEIN 2"/>
    <property type="match status" value="1"/>
</dbReference>
<keyword evidence="2" id="KW-0732">Signal</keyword>
<dbReference type="Gene3D" id="1.10.530.10">
    <property type="match status" value="1"/>
</dbReference>
<dbReference type="SUPFAM" id="SSF54106">
    <property type="entry name" value="LysM domain"/>
    <property type="match status" value="3"/>
</dbReference>
<gene>
    <name evidence="4" type="ORF">GCM10008111_03250</name>
</gene>
<dbReference type="RefSeq" id="WP_189479782.1">
    <property type="nucleotide sequence ID" value="NZ_BMYR01000001.1"/>
</dbReference>
<dbReference type="InterPro" id="IPR036779">
    <property type="entry name" value="LysM_dom_sf"/>
</dbReference>
<feature type="signal peptide" evidence="2">
    <location>
        <begin position="1"/>
        <end position="20"/>
    </location>
</feature>
<dbReference type="Pfam" id="PF01464">
    <property type="entry name" value="SLT"/>
    <property type="match status" value="1"/>
</dbReference>
<dbReference type="PANTHER" id="PTHR33734:SF22">
    <property type="entry name" value="MEMBRANE-BOUND LYTIC MUREIN TRANSGLYCOSYLASE D"/>
    <property type="match status" value="1"/>
</dbReference>
<name>A0ABQ2WG74_9ALTE</name>
<feature type="domain" description="LysM" evidence="3">
    <location>
        <begin position="426"/>
        <end position="470"/>
    </location>
</feature>
<evidence type="ECO:0000256" key="2">
    <source>
        <dbReference type="SAM" id="SignalP"/>
    </source>
</evidence>
<comment type="similarity">
    <text evidence="1">Belongs to the transglycosylase Slt family.</text>
</comment>
<dbReference type="EMBL" id="BMYR01000001">
    <property type="protein sequence ID" value="GGW50668.1"/>
    <property type="molecule type" value="Genomic_DNA"/>
</dbReference>
<dbReference type="Proteomes" id="UP000634667">
    <property type="component" value="Unassembled WGS sequence"/>
</dbReference>